<protein>
    <recommendedName>
        <fullName evidence="9">Flagellar M-ring protein</fullName>
    </recommendedName>
</protein>
<evidence type="ECO:0000256" key="3">
    <source>
        <dbReference type="ARBA" id="ARBA00007971"/>
    </source>
</evidence>
<keyword evidence="15" id="KW-1185">Reference proteome</keyword>
<dbReference type="EMBL" id="AENY02000005">
    <property type="protein sequence ID" value="EKP93680.1"/>
    <property type="molecule type" value="Genomic_DNA"/>
</dbReference>
<dbReference type="PANTHER" id="PTHR30046">
    <property type="entry name" value="FLAGELLAR M-RING PROTEIN"/>
    <property type="match status" value="1"/>
</dbReference>
<evidence type="ECO:0000256" key="4">
    <source>
        <dbReference type="ARBA" id="ARBA00022475"/>
    </source>
</evidence>
<dbReference type="InterPro" id="IPR000067">
    <property type="entry name" value="FlgMring_FliF"/>
</dbReference>
<keyword evidence="5 11" id="KW-0812">Transmembrane</keyword>
<dbReference type="InterPro" id="IPR043427">
    <property type="entry name" value="YscJ/FliF"/>
</dbReference>
<keyword evidence="14" id="KW-0969">Cilium</keyword>
<comment type="caution">
    <text evidence="14">The sequence shown here is derived from an EMBL/GenBank/DDBJ whole genome shotgun (WGS) entry which is preliminary data.</text>
</comment>
<comment type="similarity">
    <text evidence="3 9">Belongs to the FliF family.</text>
</comment>
<sequence>MPLAQVRQLPQQFMAWFRKLRPAARWVVVSAAALALAGLVALALAGRSGPQWAPLFTQLDPTDAAAIAGQLEEQGIPFQLAQGGQAILVPAEQVDRLRLDLAAQGLPRQGTVGLELLENMPMGATEFERQVQYLRGLQGELARTIGRLEGVEAARVHVVRPERSPFVSQQRPATAAVLVQLKPGAELEPEQVRSIMHLVASAVEGLKPEDVTVVDTTGRLLSAGVELAQEGTAVVPGDRFEVERRFEAELQRSLQTLLEQVLGPGNVIARVNAELNFDQQVVERHLFEPPADGGQGILRSIQELQETFTGQPAPGGVPGDSNIPTYPQVGGGTLDYQRSERTANYEVNQVVDRVQVAPGAVRRLSVAVVVNGDLTPERRQALQQAVAAAIGSDPQRQDQVEVVAMPFDTTVADRLQQSLEEERQAREATRRVALLAGAGGLALLALVLLVAAWRRRRLARRLLEAQAAGHGLPAVPGSTAGTVAAGPAGRGTAAVPGPGGPVPGPAGAAATGANGKAAEATVLEQVSELVKNQPEHVAQVIRSWLAERSAN</sequence>
<evidence type="ECO:0000256" key="6">
    <source>
        <dbReference type="ARBA" id="ARBA00022989"/>
    </source>
</evidence>
<dbReference type="STRING" id="867903.ThesuDRAFT_00276"/>
<keyword evidence="4" id="KW-1003">Cell membrane</keyword>
<evidence type="ECO:0000259" key="12">
    <source>
        <dbReference type="Pfam" id="PF01514"/>
    </source>
</evidence>
<dbReference type="RefSeq" id="WP_006904973.1">
    <property type="nucleotide sequence ID" value="NZ_JH976536.1"/>
</dbReference>
<evidence type="ECO:0000256" key="10">
    <source>
        <dbReference type="SAM" id="MobiDB-lite"/>
    </source>
</evidence>
<evidence type="ECO:0000256" key="9">
    <source>
        <dbReference type="PIRNR" id="PIRNR004862"/>
    </source>
</evidence>
<dbReference type="PIRSF" id="PIRSF004862">
    <property type="entry name" value="FliF"/>
    <property type="match status" value="1"/>
</dbReference>
<dbReference type="GO" id="GO:0009431">
    <property type="term" value="C:bacterial-type flagellum basal body, MS ring"/>
    <property type="evidence" value="ECO:0007669"/>
    <property type="project" value="InterPro"/>
</dbReference>
<gene>
    <name evidence="14" type="ORF">ThesuDRAFT_00276</name>
</gene>
<dbReference type="Pfam" id="PF08345">
    <property type="entry name" value="YscJ_FliF_C"/>
    <property type="match status" value="1"/>
</dbReference>
<dbReference type="Pfam" id="PF01514">
    <property type="entry name" value="YscJ_FliF"/>
    <property type="match status" value="1"/>
</dbReference>
<evidence type="ECO:0000256" key="5">
    <source>
        <dbReference type="ARBA" id="ARBA00022692"/>
    </source>
</evidence>
<dbReference type="GO" id="GO:0071973">
    <property type="term" value="P:bacterial-type flagellum-dependent cell motility"/>
    <property type="evidence" value="ECO:0007669"/>
    <property type="project" value="InterPro"/>
</dbReference>
<feature type="domain" description="Flagellar M-ring C-terminal" evidence="13">
    <location>
        <begin position="258"/>
        <end position="407"/>
    </location>
</feature>
<evidence type="ECO:0000256" key="11">
    <source>
        <dbReference type="SAM" id="Phobius"/>
    </source>
</evidence>
<name>K6NXT8_9FIRM</name>
<organism evidence="14 15">
    <name type="scientific">Thermaerobacter subterraneus DSM 13965</name>
    <dbReference type="NCBI Taxonomy" id="867903"/>
    <lineage>
        <taxon>Bacteria</taxon>
        <taxon>Bacillati</taxon>
        <taxon>Bacillota</taxon>
        <taxon>Clostridia</taxon>
        <taxon>Eubacteriales</taxon>
        <taxon>Clostridiales Family XVII. Incertae Sedis</taxon>
        <taxon>Thermaerobacter</taxon>
    </lineage>
</organism>
<evidence type="ECO:0000256" key="1">
    <source>
        <dbReference type="ARBA" id="ARBA00004117"/>
    </source>
</evidence>
<evidence type="ECO:0000313" key="14">
    <source>
        <dbReference type="EMBL" id="EKP93680.1"/>
    </source>
</evidence>
<comment type="function">
    <text evidence="9">The M ring may be actively involved in energy transduction.</text>
</comment>
<feature type="transmembrane region" description="Helical" evidence="11">
    <location>
        <begin position="432"/>
        <end position="453"/>
    </location>
</feature>
<evidence type="ECO:0000313" key="15">
    <source>
        <dbReference type="Proteomes" id="UP000005710"/>
    </source>
</evidence>
<evidence type="ECO:0000256" key="7">
    <source>
        <dbReference type="ARBA" id="ARBA00023136"/>
    </source>
</evidence>
<accession>K6NXT8</accession>
<evidence type="ECO:0000256" key="8">
    <source>
        <dbReference type="ARBA" id="ARBA00023143"/>
    </source>
</evidence>
<dbReference type="InterPro" id="IPR045851">
    <property type="entry name" value="AMP-bd_C_sf"/>
</dbReference>
<proteinExistence type="inferred from homology"/>
<dbReference type="Proteomes" id="UP000005710">
    <property type="component" value="Unassembled WGS sequence"/>
</dbReference>
<dbReference type="GO" id="GO:0005886">
    <property type="term" value="C:plasma membrane"/>
    <property type="evidence" value="ECO:0007669"/>
    <property type="project" value="UniProtKB-SubCell"/>
</dbReference>
<evidence type="ECO:0000256" key="2">
    <source>
        <dbReference type="ARBA" id="ARBA00004651"/>
    </source>
</evidence>
<dbReference type="InterPro" id="IPR006182">
    <property type="entry name" value="FliF_N_dom"/>
</dbReference>
<feature type="domain" description="Flagellar M-ring N-terminal" evidence="12">
    <location>
        <begin position="49"/>
        <end position="222"/>
    </location>
</feature>
<dbReference type="OrthoDB" id="9807026at2"/>
<dbReference type="PRINTS" id="PR01009">
    <property type="entry name" value="FLGMRINGFLIF"/>
</dbReference>
<dbReference type="HOGENOM" id="CLU_028108_2_0_9"/>
<feature type="compositionally biased region" description="Low complexity" evidence="10">
    <location>
        <begin position="473"/>
        <end position="496"/>
    </location>
</feature>
<dbReference type="AlphaFoldDB" id="K6NXT8"/>
<keyword evidence="6 11" id="KW-1133">Transmembrane helix</keyword>
<keyword evidence="8 9" id="KW-0975">Bacterial flagellum</keyword>
<keyword evidence="14" id="KW-0282">Flagellum</keyword>
<dbReference type="PANTHER" id="PTHR30046:SF0">
    <property type="entry name" value="FLAGELLAR M-RING PROTEIN"/>
    <property type="match status" value="1"/>
</dbReference>
<dbReference type="Gene3D" id="3.30.300.30">
    <property type="match status" value="1"/>
</dbReference>
<dbReference type="NCBIfam" id="TIGR00206">
    <property type="entry name" value="fliF"/>
    <property type="match status" value="1"/>
</dbReference>
<reference evidence="14" key="2">
    <citation type="submission" date="2012-10" db="EMBL/GenBank/DDBJ databases">
        <title>Improved high-quality draft of Thermaerobacter subterraneus C21, DSM 13965.</title>
        <authorList>
            <consortium name="DOE Joint Genome Institute"/>
            <person name="Eisen J."/>
            <person name="Huntemann M."/>
            <person name="Wei C.-L."/>
            <person name="Han J."/>
            <person name="Detter J.C."/>
            <person name="Han C."/>
            <person name="Tapia R."/>
            <person name="Chen A."/>
            <person name="Kyrpides N."/>
            <person name="Mavromatis K."/>
            <person name="Markowitz V."/>
            <person name="Szeto E."/>
            <person name="Ivanova N."/>
            <person name="Mikhailova N."/>
            <person name="Ovchinnikova G."/>
            <person name="Pagani I."/>
            <person name="Pati A."/>
            <person name="Goodwin L."/>
            <person name="Nordberg H.P."/>
            <person name="Cantor M.N."/>
            <person name="Hua S.X."/>
            <person name="Woyke T."/>
            <person name="Eisen J."/>
            <person name="Klenk H.-P."/>
        </authorList>
    </citation>
    <scope>NUCLEOTIDE SEQUENCE [LARGE SCALE GENOMIC DNA]</scope>
    <source>
        <strain evidence="14">DSM 13965</strain>
    </source>
</reference>
<dbReference type="eggNOG" id="COG1766">
    <property type="taxonomic scope" value="Bacteria"/>
</dbReference>
<keyword evidence="14" id="KW-0966">Cell projection</keyword>
<evidence type="ECO:0000259" key="13">
    <source>
        <dbReference type="Pfam" id="PF08345"/>
    </source>
</evidence>
<dbReference type="GO" id="GO:0003774">
    <property type="term" value="F:cytoskeletal motor activity"/>
    <property type="evidence" value="ECO:0007669"/>
    <property type="project" value="InterPro"/>
</dbReference>
<reference evidence="14" key="1">
    <citation type="submission" date="2010-10" db="EMBL/GenBank/DDBJ databases">
        <authorList>
            <consortium name="US DOE Joint Genome Institute (JGI-PGF)"/>
            <person name="Lucas S."/>
            <person name="Copeland A."/>
            <person name="Lapidus A."/>
            <person name="Bruce D."/>
            <person name="Goodwin L."/>
            <person name="Pitluck S."/>
            <person name="Kyrpides N."/>
            <person name="Mavromatis K."/>
            <person name="Detter J.C."/>
            <person name="Han C."/>
            <person name="Land M."/>
            <person name="Hauser L."/>
            <person name="Markowitz V."/>
            <person name="Cheng J.-F."/>
            <person name="Hugenholtz P."/>
            <person name="Woyke T."/>
            <person name="Wu D."/>
            <person name="Pukall R."/>
            <person name="Wahrenburg C."/>
            <person name="Brambilla E."/>
            <person name="Klenk H.-P."/>
            <person name="Eisen J.A."/>
        </authorList>
    </citation>
    <scope>NUCLEOTIDE SEQUENCE [LARGE SCALE GENOMIC DNA]</scope>
    <source>
        <strain evidence="14">DSM 13965</strain>
    </source>
</reference>
<keyword evidence="7 11" id="KW-0472">Membrane</keyword>
<comment type="subcellular location">
    <subcellularLocation>
        <location evidence="1 9">Bacterial flagellum basal body</location>
    </subcellularLocation>
    <subcellularLocation>
        <location evidence="2">Cell membrane</location>
        <topology evidence="2">Multi-pass membrane protein</topology>
    </subcellularLocation>
</comment>
<feature type="region of interest" description="Disordered" evidence="10">
    <location>
        <begin position="473"/>
        <end position="512"/>
    </location>
</feature>
<dbReference type="InterPro" id="IPR013556">
    <property type="entry name" value="Flag_M-ring_C"/>
</dbReference>